<keyword evidence="1" id="KW-1133">Transmembrane helix</keyword>
<keyword evidence="1" id="KW-0812">Transmembrane</keyword>
<geneLocation type="mitochondrion" evidence="2"/>
<proteinExistence type="predicted"/>
<keyword evidence="2" id="KW-0496">Mitochondrion</keyword>
<dbReference type="Gene3D" id="1.10.287.3510">
    <property type="match status" value="1"/>
</dbReference>
<accession>A0A1E1GIS8</accession>
<gene>
    <name evidence="2" type="primary">ND4L</name>
</gene>
<reference evidence="2" key="1">
    <citation type="submission" date="2016-10" db="EMBL/GenBank/DDBJ databases">
        <title>Complete mitochondrial genomes of 50 helminths species.</title>
        <authorList>
            <person name="Kikuchi T."/>
            <person name="Holroyd N."/>
            <person name="Berriman M."/>
        </authorList>
    </citation>
    <scope>NUCLEOTIDE SEQUENCE</scope>
</reference>
<name>A0A1E1GIS8_OESDE</name>
<dbReference type="EMBL" id="AP017691">
    <property type="protein sequence ID" value="BAV82772.1"/>
    <property type="molecule type" value="Genomic_DNA"/>
</dbReference>
<protein>
    <submittedName>
        <fullName evidence="2">NADH dehydrogenase subunit 4L</fullName>
    </submittedName>
</protein>
<keyword evidence="1" id="KW-0472">Membrane</keyword>
<organism evidence="2">
    <name type="scientific">Oesophagostomum dentatum</name>
    <name type="common">Nodular worm</name>
    <dbReference type="NCBI Taxonomy" id="61180"/>
    <lineage>
        <taxon>Eukaryota</taxon>
        <taxon>Metazoa</taxon>
        <taxon>Ecdysozoa</taxon>
        <taxon>Nematoda</taxon>
        <taxon>Chromadorea</taxon>
        <taxon>Rhabditida</taxon>
        <taxon>Rhabditina</taxon>
        <taxon>Rhabditomorpha</taxon>
        <taxon>Strongyloidea</taxon>
        <taxon>Strongylidae</taxon>
        <taxon>Oesophagostomum</taxon>
    </lineage>
</organism>
<feature type="transmembrane region" description="Helical" evidence="1">
    <location>
        <begin position="45"/>
        <end position="65"/>
    </location>
</feature>
<sequence length="78" mass="9354">MIIFLFISLFMLFFKWHRFIFILIALEFMMMSLFIKFMGLLTEIMFFYFMCFSVISSILGMVVMVGGMKFYGSDQCIF</sequence>
<dbReference type="AlphaFoldDB" id="A0A1E1GIS8"/>
<evidence type="ECO:0000313" key="2">
    <source>
        <dbReference type="EMBL" id="BAV82772.1"/>
    </source>
</evidence>
<evidence type="ECO:0000256" key="1">
    <source>
        <dbReference type="SAM" id="Phobius"/>
    </source>
</evidence>